<accession>A0A540VQ74</accession>
<keyword evidence="2 7" id="KW-0489">Methyltransferase</keyword>
<organism evidence="7 8">
    <name type="scientific">Spiribacter salinus</name>
    <dbReference type="NCBI Taxonomy" id="1335746"/>
    <lineage>
        <taxon>Bacteria</taxon>
        <taxon>Pseudomonadati</taxon>
        <taxon>Pseudomonadota</taxon>
        <taxon>Gammaproteobacteria</taxon>
        <taxon>Chromatiales</taxon>
        <taxon>Ectothiorhodospiraceae</taxon>
        <taxon>Spiribacter</taxon>
    </lineage>
</organism>
<keyword evidence="5" id="KW-0443">Lipid metabolism</keyword>
<dbReference type="CDD" id="cd02440">
    <property type="entry name" value="AdoMet_MTases"/>
    <property type="match status" value="1"/>
</dbReference>
<comment type="caution">
    <text evidence="7">The sequence shown here is derived from an EMBL/GenBank/DDBJ whole genome shotgun (WGS) entry which is preliminary data.</text>
</comment>
<dbReference type="SUPFAM" id="SSF53335">
    <property type="entry name" value="S-adenosyl-L-methionine-dependent methyltransferases"/>
    <property type="match status" value="1"/>
</dbReference>
<evidence type="ECO:0000313" key="8">
    <source>
        <dbReference type="Proteomes" id="UP000315400"/>
    </source>
</evidence>
<proteinExistence type="inferred from homology"/>
<dbReference type="InterPro" id="IPR003333">
    <property type="entry name" value="CMAS"/>
</dbReference>
<feature type="domain" description="DUF7884" evidence="6">
    <location>
        <begin position="35"/>
        <end position="87"/>
    </location>
</feature>
<dbReference type="PANTHER" id="PTHR43667">
    <property type="entry name" value="CYCLOPROPANE-FATTY-ACYL-PHOSPHOLIPID SYNTHASE"/>
    <property type="match status" value="1"/>
</dbReference>
<reference evidence="7 8" key="1">
    <citation type="submission" date="2019-06" db="EMBL/GenBank/DDBJ databases">
        <title>Metagenome assembled Genome of Spiribacter salinus SL48-SHIP from the microbial mat of Salt Lake 48 (Novosibirsk region, Russia).</title>
        <authorList>
            <person name="Shipova A."/>
            <person name="Rozanov A.S."/>
            <person name="Bryanskaya A.V."/>
            <person name="Peltek S.E."/>
        </authorList>
    </citation>
    <scope>NUCLEOTIDE SEQUENCE [LARGE SCALE GENOMIC DNA]</scope>
    <source>
        <strain evidence="7">SL48-SHIP-2</strain>
    </source>
</reference>
<evidence type="ECO:0000259" key="6">
    <source>
        <dbReference type="Pfam" id="PF25371"/>
    </source>
</evidence>
<dbReference type="GO" id="GO:0032259">
    <property type="term" value="P:methylation"/>
    <property type="evidence" value="ECO:0007669"/>
    <property type="project" value="UniProtKB-KW"/>
</dbReference>
<dbReference type="PANTHER" id="PTHR43667:SF1">
    <property type="entry name" value="CYCLOPROPANE-FATTY-ACYL-PHOSPHOLIPID SYNTHASE"/>
    <property type="match status" value="1"/>
</dbReference>
<gene>
    <name evidence="7" type="ORF">FKY71_11270</name>
</gene>
<keyword evidence="3 7" id="KW-0808">Transferase</keyword>
<dbReference type="GO" id="GO:0008168">
    <property type="term" value="F:methyltransferase activity"/>
    <property type="evidence" value="ECO:0007669"/>
    <property type="project" value="UniProtKB-KW"/>
</dbReference>
<dbReference type="Proteomes" id="UP000315400">
    <property type="component" value="Unassembled WGS sequence"/>
</dbReference>
<dbReference type="GO" id="GO:0008610">
    <property type="term" value="P:lipid biosynthetic process"/>
    <property type="evidence" value="ECO:0007669"/>
    <property type="project" value="InterPro"/>
</dbReference>
<name>A0A540VQ74_9GAMM</name>
<dbReference type="InterPro" id="IPR029063">
    <property type="entry name" value="SAM-dependent_MTases_sf"/>
</dbReference>
<dbReference type="EMBL" id="VIFK01000114">
    <property type="protein sequence ID" value="TQE98921.1"/>
    <property type="molecule type" value="Genomic_DNA"/>
</dbReference>
<dbReference type="AlphaFoldDB" id="A0A540VQ74"/>
<dbReference type="Pfam" id="PF25371">
    <property type="entry name" value="DUF7884"/>
    <property type="match status" value="1"/>
</dbReference>
<dbReference type="InterPro" id="IPR050723">
    <property type="entry name" value="CFA/CMAS"/>
</dbReference>
<evidence type="ECO:0000256" key="2">
    <source>
        <dbReference type="ARBA" id="ARBA00022603"/>
    </source>
</evidence>
<comment type="similarity">
    <text evidence="1">Belongs to the CFA/CMAS family.</text>
</comment>
<evidence type="ECO:0000256" key="3">
    <source>
        <dbReference type="ARBA" id="ARBA00022679"/>
    </source>
</evidence>
<sequence length="406" mass="46562">MLLCNMMRRVIRRGHITLIDARGRRHEIEGQIPGAHVTVRLHDSSRHWSLLFNPQLTLGEAYMDGTLTVEDGDVAGLLAIVMQNTENLDQHWAFTVSGRWRYLTRRFAQANNLLRSRNNVAHHYDLSDDLFDEFLDADRFYSCAYFEPGHDDLERAQAAKARHLAAKLKLEPGCKVLDIGSGWGSLGVHLAKLGAGHVDGVTLSSEQQTYAKDWVEREGLSERVESKLKDYRDLRGSYDRIVSVGMFEHVGVGHFREYFEKVRDLLADDGVAVIHAIGRFGSGGSTNPWIAKYIFPGGYIPALSEVLPVVESTGLFTTDIEILRLHYAQTLQCWRKRFQQSWDKVADLYDERFCRMWDFYLAASEMSFRYGGNMVFQIQLTKNQDTLPLTRDYITDWERAHPLDRQ</sequence>
<evidence type="ECO:0000313" key="7">
    <source>
        <dbReference type="EMBL" id="TQE98921.1"/>
    </source>
</evidence>
<keyword evidence="4" id="KW-0949">S-adenosyl-L-methionine</keyword>
<evidence type="ECO:0000256" key="1">
    <source>
        <dbReference type="ARBA" id="ARBA00010815"/>
    </source>
</evidence>
<protein>
    <submittedName>
        <fullName evidence="7">Class I SAM-dependent methyltransferase</fullName>
    </submittedName>
</protein>
<evidence type="ECO:0000256" key="4">
    <source>
        <dbReference type="ARBA" id="ARBA00022691"/>
    </source>
</evidence>
<dbReference type="PIRSF" id="PIRSF003085">
    <property type="entry name" value="CMAS"/>
    <property type="match status" value="1"/>
</dbReference>
<dbReference type="Gene3D" id="3.40.50.150">
    <property type="entry name" value="Vaccinia Virus protein VP39"/>
    <property type="match status" value="1"/>
</dbReference>
<dbReference type="Pfam" id="PF02353">
    <property type="entry name" value="CMAS"/>
    <property type="match status" value="1"/>
</dbReference>
<evidence type="ECO:0000256" key="5">
    <source>
        <dbReference type="ARBA" id="ARBA00023098"/>
    </source>
</evidence>
<dbReference type="InterPro" id="IPR057206">
    <property type="entry name" value="DUF7884"/>
</dbReference>